<dbReference type="Pfam" id="PF13744">
    <property type="entry name" value="HTH_37"/>
    <property type="match status" value="1"/>
</dbReference>
<feature type="domain" description="HigA2-like helix-turn-helix" evidence="1">
    <location>
        <begin position="16"/>
        <end position="95"/>
    </location>
</feature>
<organism evidence="2 3">
    <name type="scientific">Sphingobium chungbukense</name>
    <dbReference type="NCBI Taxonomy" id="56193"/>
    <lineage>
        <taxon>Bacteria</taxon>
        <taxon>Pseudomonadati</taxon>
        <taxon>Pseudomonadota</taxon>
        <taxon>Alphaproteobacteria</taxon>
        <taxon>Sphingomonadales</taxon>
        <taxon>Sphingomonadaceae</taxon>
        <taxon>Sphingobium</taxon>
    </lineage>
</organism>
<accession>A0A0M3AGS5</accession>
<reference evidence="2 3" key="1">
    <citation type="submission" date="2015-04" db="EMBL/GenBank/DDBJ databases">
        <title>Genome sequence of aromatic hydrocarbons-degrading Sphingobium chungbukense DJ77.</title>
        <authorList>
            <person name="Kim Y.-C."/>
            <person name="Chae J.-C."/>
        </authorList>
    </citation>
    <scope>NUCLEOTIDE SEQUENCE [LARGE SCALE GENOMIC DNA]</scope>
    <source>
        <strain evidence="2 3">DJ77</strain>
    </source>
</reference>
<dbReference type="InterPro" id="IPR010982">
    <property type="entry name" value="Lambda_DNA-bd_dom_sf"/>
</dbReference>
<dbReference type="PATRIC" id="fig|56193.3.peg.5549"/>
<gene>
    <name evidence="2" type="ORF">YP76_26270</name>
</gene>
<sequence>MTDDDDFELIRGTGNVYADLGMKEPEQRQLRAILAAEISKTLATDNLTVRAAEKITGVAAADFSRIRQAKLKGFTIDRLMTILDRLNRDVQVSVSVLPRKPGGQAGFHLHPA</sequence>
<comment type="caution">
    <text evidence="2">The sequence shown here is derived from an EMBL/GenBank/DDBJ whole genome shotgun (WGS) entry which is preliminary data.</text>
</comment>
<dbReference type="Gene3D" id="1.10.260.40">
    <property type="entry name" value="lambda repressor-like DNA-binding domains"/>
    <property type="match status" value="1"/>
</dbReference>
<keyword evidence="3" id="KW-1185">Reference proteome</keyword>
<protein>
    <submittedName>
        <fullName evidence="2">XRE family transcriptional regulator</fullName>
    </submittedName>
</protein>
<evidence type="ECO:0000259" key="1">
    <source>
        <dbReference type="Pfam" id="PF13744"/>
    </source>
</evidence>
<dbReference type="SUPFAM" id="SSF47413">
    <property type="entry name" value="lambda repressor-like DNA-binding domains"/>
    <property type="match status" value="1"/>
</dbReference>
<evidence type="ECO:0000313" key="3">
    <source>
        <dbReference type="Proteomes" id="UP000033874"/>
    </source>
</evidence>
<dbReference type="RefSeq" id="WP_046766316.1">
    <property type="nucleotide sequence ID" value="NZ_GU811235.1"/>
</dbReference>
<evidence type="ECO:0000313" key="2">
    <source>
        <dbReference type="EMBL" id="KKW89272.1"/>
    </source>
</evidence>
<dbReference type="GO" id="GO:0003677">
    <property type="term" value="F:DNA binding"/>
    <property type="evidence" value="ECO:0007669"/>
    <property type="project" value="InterPro"/>
</dbReference>
<proteinExistence type="predicted"/>
<name>A0A0M3AGS5_9SPHN</name>
<dbReference type="Proteomes" id="UP000033874">
    <property type="component" value="Unassembled WGS sequence"/>
</dbReference>
<dbReference type="EMBL" id="LBIC01000026">
    <property type="protein sequence ID" value="KKW89272.1"/>
    <property type="molecule type" value="Genomic_DNA"/>
</dbReference>
<dbReference type="InterPro" id="IPR039554">
    <property type="entry name" value="HigA2-like_HTH"/>
</dbReference>
<dbReference type="STRING" id="56193.YP76_26270"/>
<dbReference type="AlphaFoldDB" id="A0A0M3AGS5"/>